<proteinExistence type="predicted"/>
<organism evidence="1 2">
    <name type="scientific">Cucurbita argyrosperma subsp. sororia</name>
    <dbReference type="NCBI Taxonomy" id="37648"/>
    <lineage>
        <taxon>Eukaryota</taxon>
        <taxon>Viridiplantae</taxon>
        <taxon>Streptophyta</taxon>
        <taxon>Embryophyta</taxon>
        <taxon>Tracheophyta</taxon>
        <taxon>Spermatophyta</taxon>
        <taxon>Magnoliopsida</taxon>
        <taxon>eudicotyledons</taxon>
        <taxon>Gunneridae</taxon>
        <taxon>Pentapetalae</taxon>
        <taxon>rosids</taxon>
        <taxon>fabids</taxon>
        <taxon>Cucurbitales</taxon>
        <taxon>Cucurbitaceae</taxon>
        <taxon>Cucurbiteae</taxon>
        <taxon>Cucurbita</taxon>
    </lineage>
</organism>
<sequence>MLVTVCGGIVVCNGSVDRSSRKSGENGVAACFLPYFDLLWRILSEVAKLSGKIGKFEWESVLPPPSVAGSCSEFHLSNGLQHPEECYEVTVANFIWIKRRNFLQVFWFIVVHYMQARSSNLLHSLWAQVGIKTH</sequence>
<dbReference type="EMBL" id="JAGKQH010000004">
    <property type="protein sequence ID" value="KAG6600443.1"/>
    <property type="molecule type" value="Genomic_DNA"/>
</dbReference>
<gene>
    <name evidence="1" type="ORF">SDJN03_05676</name>
</gene>
<name>A0AAV6NLK7_9ROSI</name>
<keyword evidence="2" id="KW-1185">Reference proteome</keyword>
<reference evidence="1 2" key="1">
    <citation type="journal article" date="2021" name="Hortic Res">
        <title>The domestication of Cucurbita argyrosperma as revealed by the genome of its wild relative.</title>
        <authorList>
            <person name="Barrera-Redondo J."/>
            <person name="Sanchez-de la Vega G."/>
            <person name="Aguirre-Liguori J.A."/>
            <person name="Castellanos-Morales G."/>
            <person name="Gutierrez-Guerrero Y.T."/>
            <person name="Aguirre-Dugua X."/>
            <person name="Aguirre-Planter E."/>
            <person name="Tenaillon M.I."/>
            <person name="Lira-Saade R."/>
            <person name="Eguiarte L.E."/>
        </authorList>
    </citation>
    <scope>NUCLEOTIDE SEQUENCE [LARGE SCALE GENOMIC DNA]</scope>
    <source>
        <strain evidence="1">JBR-2021</strain>
    </source>
</reference>
<dbReference type="Proteomes" id="UP000685013">
    <property type="component" value="Chromosome 4"/>
</dbReference>
<dbReference type="AlphaFoldDB" id="A0AAV6NLK7"/>
<comment type="caution">
    <text evidence="1">The sequence shown here is derived from an EMBL/GenBank/DDBJ whole genome shotgun (WGS) entry which is preliminary data.</text>
</comment>
<evidence type="ECO:0000313" key="2">
    <source>
        <dbReference type="Proteomes" id="UP000685013"/>
    </source>
</evidence>
<feature type="non-terminal residue" evidence="1">
    <location>
        <position position="1"/>
    </location>
</feature>
<evidence type="ECO:0000313" key="1">
    <source>
        <dbReference type="EMBL" id="KAG6600443.1"/>
    </source>
</evidence>
<accession>A0AAV6NLK7</accession>
<protein>
    <submittedName>
        <fullName evidence="1">Uncharacterized protein</fullName>
    </submittedName>
</protein>